<sequence length="255" mass="28596">MMMADPDVEEEVAITETQLEKLKKWERRKDFRSLSDPPPVVCSMFEIRDNPLHKSHGEFAVFPPVNHENLYISVNSLQKTDSQSSSPPFPSSPSLSSLSSSSFSPSHRDNDDSSYSFAASDSNVVDPVKSVPDSPGPPVLASCYQGRWWNLGLQVLFSRIAGKGMLNRGFTSARRAVTIVLSPFGMAAILVMFAYFRRRRRLIRAQNGEELRRTIRAKDERINQLLSQIAEMNQILISESPSQQNMQMAEDATAN</sequence>
<name>A0ABQ7VIA7_SOLTU</name>
<comment type="caution">
    <text evidence="3">The sequence shown here is derived from an EMBL/GenBank/DDBJ whole genome shotgun (WGS) entry which is preliminary data.</text>
</comment>
<accession>A0ABQ7VIA7</accession>
<feature type="region of interest" description="Disordered" evidence="1">
    <location>
        <begin position="79"/>
        <end position="116"/>
    </location>
</feature>
<keyword evidence="2" id="KW-0472">Membrane</keyword>
<keyword evidence="2" id="KW-1133">Transmembrane helix</keyword>
<dbReference type="PANTHER" id="PTHR37206">
    <property type="entry name" value="TRANSMEMBRANE PROTEIN"/>
    <property type="match status" value="1"/>
</dbReference>
<dbReference type="EMBL" id="JAIVGD010000013">
    <property type="protein sequence ID" value="KAH0762760.1"/>
    <property type="molecule type" value="Genomic_DNA"/>
</dbReference>
<evidence type="ECO:0000256" key="2">
    <source>
        <dbReference type="SAM" id="Phobius"/>
    </source>
</evidence>
<organism evidence="3 4">
    <name type="scientific">Solanum tuberosum</name>
    <name type="common">Potato</name>
    <dbReference type="NCBI Taxonomy" id="4113"/>
    <lineage>
        <taxon>Eukaryota</taxon>
        <taxon>Viridiplantae</taxon>
        <taxon>Streptophyta</taxon>
        <taxon>Embryophyta</taxon>
        <taxon>Tracheophyta</taxon>
        <taxon>Spermatophyta</taxon>
        <taxon>Magnoliopsida</taxon>
        <taxon>eudicotyledons</taxon>
        <taxon>Gunneridae</taxon>
        <taxon>Pentapetalae</taxon>
        <taxon>asterids</taxon>
        <taxon>lamiids</taxon>
        <taxon>Solanales</taxon>
        <taxon>Solanaceae</taxon>
        <taxon>Solanoideae</taxon>
        <taxon>Solaneae</taxon>
        <taxon>Solanum</taxon>
    </lineage>
</organism>
<evidence type="ECO:0008006" key="5">
    <source>
        <dbReference type="Google" id="ProtNLM"/>
    </source>
</evidence>
<feature type="compositionally biased region" description="Low complexity" evidence="1">
    <location>
        <begin position="92"/>
        <end position="105"/>
    </location>
</feature>
<feature type="transmembrane region" description="Helical" evidence="2">
    <location>
        <begin position="176"/>
        <end position="196"/>
    </location>
</feature>
<gene>
    <name evidence="3" type="ORF">KY290_018833</name>
</gene>
<evidence type="ECO:0000313" key="3">
    <source>
        <dbReference type="EMBL" id="KAH0762760.1"/>
    </source>
</evidence>
<evidence type="ECO:0000256" key="1">
    <source>
        <dbReference type="SAM" id="MobiDB-lite"/>
    </source>
</evidence>
<dbReference type="Proteomes" id="UP000826656">
    <property type="component" value="Unassembled WGS sequence"/>
</dbReference>
<keyword evidence="2" id="KW-0812">Transmembrane</keyword>
<evidence type="ECO:0000313" key="4">
    <source>
        <dbReference type="Proteomes" id="UP000826656"/>
    </source>
</evidence>
<keyword evidence="4" id="KW-1185">Reference proteome</keyword>
<protein>
    <recommendedName>
        <fullName evidence="5">Transmembrane protein</fullName>
    </recommendedName>
</protein>
<proteinExistence type="predicted"/>
<reference evidence="3 4" key="1">
    <citation type="journal article" date="2021" name="bioRxiv">
        <title>Chromosome-scale and haplotype-resolved genome assembly of a tetraploid potato cultivar.</title>
        <authorList>
            <person name="Sun H."/>
            <person name="Jiao W.-B."/>
            <person name="Krause K."/>
            <person name="Campoy J.A."/>
            <person name="Goel M."/>
            <person name="Folz-Donahue K."/>
            <person name="Kukat C."/>
            <person name="Huettel B."/>
            <person name="Schneeberger K."/>
        </authorList>
    </citation>
    <scope>NUCLEOTIDE SEQUENCE [LARGE SCALE GENOMIC DNA]</scope>
    <source>
        <strain evidence="3">SolTubOtavaFocal</strain>
        <tissue evidence="3">Leaves</tissue>
    </source>
</reference>
<dbReference type="PANTHER" id="PTHR37206:SF1">
    <property type="entry name" value="TRANSMEMBRANE PROTEIN"/>
    <property type="match status" value="1"/>
</dbReference>